<reference evidence="1" key="2">
    <citation type="journal article" date="2022" name="Nat. Microbiol.">
        <title>A closed Candidatus Odinarchaeum chromosome exposes Asgard archaeal viruses.</title>
        <authorList>
            <person name="Tamarit D."/>
            <person name="Caceres E.F."/>
            <person name="Krupovic M."/>
            <person name="Nijland R."/>
            <person name="Eme L."/>
            <person name="Robinson N.P."/>
            <person name="Ettema T.J.G."/>
        </authorList>
    </citation>
    <scope>NUCLEOTIDE SEQUENCE</scope>
    <source>
        <strain evidence="1">LCB_4</strain>
    </source>
</reference>
<name>A0AAF0D1N7_ODILC</name>
<dbReference type="Proteomes" id="UP000186851">
    <property type="component" value="Chromosome"/>
</dbReference>
<accession>A0AAF0D1N7</accession>
<dbReference type="EMBL" id="CP091871">
    <property type="protein sequence ID" value="WEU40072.1"/>
    <property type="molecule type" value="Genomic_DNA"/>
</dbReference>
<gene>
    <name evidence="1" type="ORF">OdinLCB4_006270</name>
</gene>
<dbReference type="KEGG" id="oyw:OdinLCB4_006270"/>
<sequence>MIFYIFLSSKSVRSLLRLLNSISQAIVLNSLYSFLIKLIISLLSWESILDKVLRNSSSHFCSASVNLFTRFFRNSSSLCSIVDSLVLRDNVCSFNSAVSVSMELVKTVKLFDS</sequence>
<evidence type="ECO:0000313" key="1">
    <source>
        <dbReference type="EMBL" id="WEU40072.1"/>
    </source>
</evidence>
<organism evidence="1 2">
    <name type="scientific">Odinarchaeota yellowstonii (strain LCB_4)</name>
    <dbReference type="NCBI Taxonomy" id="1841599"/>
    <lineage>
        <taxon>Archaea</taxon>
        <taxon>Promethearchaeati</taxon>
        <taxon>Candidatus Odinarchaeota</taxon>
        <taxon>Candidatus Odinarchaeia</taxon>
        <taxon>Candidatus Odinarchaeales</taxon>
        <taxon>Candidatus Odinarchaeaceae</taxon>
        <taxon>Candidatus Odinarchaeum</taxon>
    </lineage>
</organism>
<evidence type="ECO:0000313" key="2">
    <source>
        <dbReference type="Proteomes" id="UP000186851"/>
    </source>
</evidence>
<dbReference type="AlphaFoldDB" id="A0AAF0D1N7"/>
<reference evidence="1" key="1">
    <citation type="journal article" date="2017" name="Nature">
        <title>Asgard archaea illuminate the origin of eukaryotic cellular complexity.</title>
        <authorList>
            <person name="Zaremba-Niedzwiedzka K."/>
            <person name="Caceres E.F."/>
            <person name="Saw J.H."/>
            <person name="Backstrom D."/>
            <person name="Juzokaite L."/>
            <person name="Vancaester E."/>
            <person name="Seitz K.W."/>
            <person name="Anantharaman K."/>
            <person name="Starnawski P."/>
            <person name="Kjeldsen K.U."/>
            <person name="Scott M.B."/>
            <person name="Nunoura T."/>
            <person name="Banfield J.F."/>
            <person name="Schramm A."/>
            <person name="Baker B.J."/>
            <person name="Spang A."/>
            <person name="Ettema T.J.G."/>
        </authorList>
    </citation>
    <scope>NUCLEOTIDE SEQUENCE</scope>
    <source>
        <strain evidence="1">LCB_4</strain>
    </source>
</reference>
<proteinExistence type="predicted"/>
<protein>
    <submittedName>
        <fullName evidence="1">Uncharacterized protein</fullName>
    </submittedName>
</protein>